<evidence type="ECO:0000256" key="12">
    <source>
        <dbReference type="PIRNR" id="PIRNR000109"/>
    </source>
</evidence>
<dbReference type="InterPro" id="IPR013328">
    <property type="entry name" value="6PGD_dom2"/>
</dbReference>
<dbReference type="EC" id="1.1.1.44" evidence="5 12"/>
<feature type="domain" description="6-phosphogluconate dehydrogenase C-terminal" evidence="16">
    <location>
        <begin position="183"/>
        <end position="474"/>
    </location>
</feature>
<dbReference type="eggNOG" id="COG0362">
    <property type="taxonomic scope" value="Bacteria"/>
</dbReference>
<evidence type="ECO:0000256" key="9">
    <source>
        <dbReference type="ARBA" id="ARBA00023064"/>
    </source>
</evidence>
<dbReference type="SUPFAM" id="SSF51735">
    <property type="entry name" value="NAD(P)-binding Rossmann-fold domains"/>
    <property type="match status" value="1"/>
</dbReference>
<feature type="active site" description="Proton donor" evidence="13">
    <location>
        <position position="194"/>
    </location>
</feature>
<feature type="binding site" description="in other chain" evidence="14">
    <location>
        <position position="265"/>
    </location>
    <ligand>
        <name>substrate</name>
        <note>ligand shared between dimeric partners</note>
    </ligand>
</feature>
<accession>F9Y9V2</accession>
<dbReference type="FunFam" id="1.10.1040.10:FF:000032">
    <property type="entry name" value="6-phosphogluconate dehydrogenase, decarboxylating"/>
    <property type="match status" value="1"/>
</dbReference>
<feature type="binding site" evidence="14">
    <location>
        <position position="458"/>
    </location>
    <ligand>
        <name>substrate</name>
        <note>ligand shared between dimeric partners</note>
    </ligand>
</feature>
<dbReference type="HOGENOM" id="CLU_024540_4_2_5"/>
<dbReference type="OrthoDB" id="9804542at2"/>
<feature type="binding site" description="in other chain" evidence="14">
    <location>
        <begin position="133"/>
        <end position="135"/>
    </location>
    <ligand>
        <name>substrate</name>
        <note>ligand shared between dimeric partners</note>
    </ligand>
</feature>
<dbReference type="InterPro" id="IPR006183">
    <property type="entry name" value="Pgluconate_DH"/>
</dbReference>
<dbReference type="GO" id="GO:0050661">
    <property type="term" value="F:NADP binding"/>
    <property type="evidence" value="ECO:0007669"/>
    <property type="project" value="InterPro"/>
</dbReference>
<gene>
    <name evidence="17" type="primary">gntZ</name>
    <name evidence="17" type="ordered locus">KVU_0365</name>
</gene>
<dbReference type="Gene3D" id="3.40.50.720">
    <property type="entry name" value="NAD(P)-binding Rossmann-like Domain"/>
    <property type="match status" value="1"/>
</dbReference>
<dbReference type="PRINTS" id="PR00076">
    <property type="entry name" value="6PGDHDRGNASE"/>
</dbReference>
<comment type="function">
    <text evidence="1 12">Catalyzes the oxidative decarboxylation of 6-phosphogluconate to ribulose 5-phosphate and CO(2), with concomitant reduction of NADP to NADPH.</text>
</comment>
<feature type="binding site" description="in other chain" evidence="14">
    <location>
        <position position="292"/>
    </location>
    <ligand>
        <name>substrate</name>
        <note>ligand shared between dimeric partners</note>
    </ligand>
</feature>
<dbReference type="Pfam" id="PF00393">
    <property type="entry name" value="6PGD"/>
    <property type="match status" value="1"/>
</dbReference>
<evidence type="ECO:0000259" key="16">
    <source>
        <dbReference type="SMART" id="SM01350"/>
    </source>
</evidence>
<dbReference type="KEGG" id="kvl:KVU_0365"/>
<comment type="pathway">
    <text evidence="2 12 15">Carbohydrate degradation; pentose phosphate pathway; D-ribulose 5-phosphate from D-glucose 6-phosphate (oxidative stage): step 3/3.</text>
</comment>
<keyword evidence="10 12" id="KW-0570">Pentose shunt</keyword>
<evidence type="ECO:0000256" key="3">
    <source>
        <dbReference type="ARBA" id="ARBA00008419"/>
    </source>
</evidence>
<dbReference type="GO" id="GO:0019521">
    <property type="term" value="P:D-gluconate metabolic process"/>
    <property type="evidence" value="ECO:0007669"/>
    <property type="project" value="UniProtKB-KW"/>
</dbReference>
<dbReference type="NCBIfam" id="NF006765">
    <property type="entry name" value="PRK09287.1"/>
    <property type="match status" value="1"/>
</dbReference>
<reference evidence="17 18" key="1">
    <citation type="journal article" date="2011" name="J. Bacteriol.">
        <title>Complete genome sequence of the industrial strain Ketogulonicigenium vulgare WSH-001.</title>
        <authorList>
            <person name="Liu L."/>
            <person name="Li Y."/>
            <person name="Zhang J."/>
            <person name="Zhou Z."/>
            <person name="Liu J."/>
            <person name="Li X."/>
            <person name="Zhou J."/>
            <person name="Du G."/>
            <person name="Wang L."/>
            <person name="Chen J."/>
        </authorList>
    </citation>
    <scope>NUCLEOTIDE SEQUENCE [LARGE SCALE GENOMIC DNA]</scope>
    <source>
        <strain evidence="17 18">WSH-001</strain>
    </source>
</reference>
<organism evidence="17 18">
    <name type="scientific">Ketogulonicigenium vulgare (strain WSH-001)</name>
    <dbReference type="NCBI Taxonomy" id="759362"/>
    <lineage>
        <taxon>Bacteria</taxon>
        <taxon>Pseudomonadati</taxon>
        <taxon>Pseudomonadota</taxon>
        <taxon>Alphaproteobacteria</taxon>
        <taxon>Rhodobacterales</taxon>
        <taxon>Roseobacteraceae</taxon>
        <taxon>Ketogulonicigenium</taxon>
    </lineage>
</organism>
<feature type="binding site" description="in other chain" evidence="14">
    <location>
        <position position="195"/>
    </location>
    <ligand>
        <name>substrate</name>
        <note>ligand shared between dimeric partners</note>
    </ligand>
</feature>
<protein>
    <recommendedName>
        <fullName evidence="6 12">6-phosphogluconate dehydrogenase, decarboxylating</fullName>
        <ecNumber evidence="5 12">1.1.1.44</ecNumber>
    </recommendedName>
</protein>
<evidence type="ECO:0000256" key="6">
    <source>
        <dbReference type="ARBA" id="ARBA00018193"/>
    </source>
</evidence>
<evidence type="ECO:0000256" key="4">
    <source>
        <dbReference type="ARBA" id="ARBA00011738"/>
    </source>
</evidence>
<dbReference type="AlphaFoldDB" id="F9Y9V2"/>
<comment type="catalytic activity">
    <reaction evidence="11 12 15">
        <text>6-phospho-D-gluconate + NADP(+) = D-ribulose 5-phosphate + CO2 + NADPH</text>
        <dbReference type="Rhea" id="RHEA:10116"/>
        <dbReference type="ChEBI" id="CHEBI:16526"/>
        <dbReference type="ChEBI" id="CHEBI:57783"/>
        <dbReference type="ChEBI" id="CHEBI:58121"/>
        <dbReference type="ChEBI" id="CHEBI:58349"/>
        <dbReference type="ChEBI" id="CHEBI:58759"/>
        <dbReference type="EC" id="1.1.1.44"/>
    </reaction>
</comment>
<dbReference type="InterPro" id="IPR036291">
    <property type="entry name" value="NAD(P)-bd_dom_sf"/>
</dbReference>
<evidence type="ECO:0000256" key="8">
    <source>
        <dbReference type="ARBA" id="ARBA00023002"/>
    </source>
</evidence>
<evidence type="ECO:0000256" key="15">
    <source>
        <dbReference type="RuleBase" id="RU000485"/>
    </source>
</evidence>
<feature type="binding site" description="in other chain" evidence="14">
    <location>
        <begin position="190"/>
        <end position="191"/>
    </location>
    <ligand>
        <name>substrate</name>
        <note>ligand shared between dimeric partners</note>
    </ligand>
</feature>
<dbReference type="PROSITE" id="PS00461">
    <property type="entry name" value="6PGD"/>
    <property type="match status" value="1"/>
</dbReference>
<evidence type="ECO:0000256" key="5">
    <source>
        <dbReference type="ARBA" id="ARBA00013011"/>
    </source>
</evidence>
<keyword evidence="18" id="KW-1185">Reference proteome</keyword>
<dbReference type="SMART" id="SM01350">
    <property type="entry name" value="6PGD"/>
    <property type="match status" value="1"/>
</dbReference>
<dbReference type="NCBIfam" id="TIGR00873">
    <property type="entry name" value="gnd"/>
    <property type="match status" value="1"/>
</dbReference>
<evidence type="ECO:0000256" key="2">
    <source>
        <dbReference type="ARBA" id="ARBA00004874"/>
    </source>
</evidence>
<dbReference type="PIRSF" id="PIRSF000109">
    <property type="entry name" value="6PGD"/>
    <property type="match status" value="1"/>
</dbReference>
<evidence type="ECO:0000256" key="14">
    <source>
        <dbReference type="PIRSR" id="PIRSR000109-2"/>
    </source>
</evidence>
<evidence type="ECO:0000256" key="1">
    <source>
        <dbReference type="ARBA" id="ARBA00002526"/>
    </source>
</evidence>
<dbReference type="PANTHER" id="PTHR11811">
    <property type="entry name" value="6-PHOSPHOGLUCONATE DEHYDROGENASE"/>
    <property type="match status" value="1"/>
</dbReference>
<dbReference type="RefSeq" id="WP_014537519.1">
    <property type="nucleotide sequence ID" value="NC_017384.1"/>
</dbReference>
<comment type="similarity">
    <text evidence="3 12 15">Belongs to the 6-phosphogluconate dehydrogenase family.</text>
</comment>
<evidence type="ECO:0000256" key="13">
    <source>
        <dbReference type="PIRSR" id="PIRSR000109-1"/>
    </source>
</evidence>
<dbReference type="InterPro" id="IPR008927">
    <property type="entry name" value="6-PGluconate_DH-like_C_sf"/>
</dbReference>
<evidence type="ECO:0000313" key="18">
    <source>
        <dbReference type="Proteomes" id="UP000000692"/>
    </source>
</evidence>
<evidence type="ECO:0000256" key="7">
    <source>
        <dbReference type="ARBA" id="ARBA00022857"/>
    </source>
</evidence>
<dbReference type="GO" id="GO:0004616">
    <property type="term" value="F:phosphogluconate dehydrogenase (decarboxylating) activity"/>
    <property type="evidence" value="ECO:0007669"/>
    <property type="project" value="UniProtKB-EC"/>
</dbReference>
<keyword evidence="7 12" id="KW-0521">NADP</keyword>
<dbReference type="InterPro" id="IPR006184">
    <property type="entry name" value="6PGdom_BS"/>
</dbReference>
<dbReference type="EMBL" id="CP002018">
    <property type="protein sequence ID" value="AEM40204.1"/>
    <property type="molecule type" value="Genomic_DNA"/>
</dbReference>
<feature type="binding site" evidence="14">
    <location>
        <position position="452"/>
    </location>
    <ligand>
        <name>substrate</name>
        <note>ligand shared between dimeric partners</note>
    </ligand>
</feature>
<evidence type="ECO:0000256" key="10">
    <source>
        <dbReference type="ARBA" id="ARBA00023126"/>
    </source>
</evidence>
<keyword evidence="9 15" id="KW-0311">Gluconate utilization</keyword>
<dbReference type="InterPro" id="IPR006115">
    <property type="entry name" value="6PGDH_NADP-bd"/>
</dbReference>
<dbReference type="InterPro" id="IPR006114">
    <property type="entry name" value="6PGDH_C"/>
</dbReference>
<feature type="active site" description="Proton acceptor" evidence="13">
    <location>
        <position position="187"/>
    </location>
</feature>
<dbReference type="Gene3D" id="1.10.1040.10">
    <property type="entry name" value="N-(1-d-carboxylethyl)-l-norvaline Dehydrogenase, domain 2"/>
    <property type="match status" value="1"/>
</dbReference>
<keyword evidence="8 12" id="KW-0560">Oxidoreductase</keyword>
<dbReference type="UniPathway" id="UPA00115">
    <property type="reaction ID" value="UER00410"/>
</dbReference>
<dbReference type="Proteomes" id="UP000000692">
    <property type="component" value="Chromosome"/>
</dbReference>
<dbReference type="InterPro" id="IPR006113">
    <property type="entry name" value="6PGDH_Gnd/GntZ"/>
</dbReference>
<evidence type="ECO:0000256" key="11">
    <source>
        <dbReference type="ARBA" id="ARBA00048640"/>
    </source>
</evidence>
<dbReference type="SUPFAM" id="SSF48179">
    <property type="entry name" value="6-phosphogluconate dehydrogenase C-terminal domain-like"/>
    <property type="match status" value="1"/>
</dbReference>
<dbReference type="Pfam" id="PF03446">
    <property type="entry name" value="NAD_binding_2"/>
    <property type="match status" value="1"/>
</dbReference>
<name>F9Y9V2_KETVW</name>
<proteinExistence type="inferred from homology"/>
<dbReference type="GO" id="GO:0006098">
    <property type="term" value="P:pentose-phosphate shunt"/>
    <property type="evidence" value="ECO:0007669"/>
    <property type="project" value="UniProtKB-UniPathway"/>
</dbReference>
<evidence type="ECO:0000313" key="17">
    <source>
        <dbReference type="EMBL" id="AEM40204.1"/>
    </source>
</evidence>
<feature type="binding site" description="in other chain" evidence="14">
    <location>
        <position position="107"/>
    </location>
    <ligand>
        <name>substrate</name>
        <note>ligand shared between dimeric partners</note>
    </ligand>
</feature>
<dbReference type="PATRIC" id="fig|759362.5.peg.383"/>
<sequence length="476" mass="50410">MQTTKADLGVLGLGVMGAMLALNFADNGKFNVGLFNRTVEKATRLKTDNPDLAERLHPSETLEDFVASLATPRVIVLMLSAGSAVDEQIAQLQPLLEDGDIVIDAGNADFNDTRRRNALYDGTGLHFVGMGVSGGESGARHGPSIMVGGSAEAWTRLKPLLEPIAAKYDGSPCIDWLGTDGAGHFVKTIHNGIEYADMQMIAEIYAILRDGAGQGAGDIGAVFADWNTRGLSSYLIEITASVLKEVDAETGKPLVDFIVDEAGQKGTGRWSVIEAQKLGIGATALEAAVAARCVSAARAMRLTAAGIYDDIPVESGVFGATAADIAELESALEIAKIVAYAQGYAVLDAASKEFGWDLPMGEIARIWRAGCIIRSVLLQDIMQAYAGGAKVENLLLVPAFADRIKAGQGALRKVVAKAAAAGIPVPALSSALAYFDDLRRARGAANLVQGQRDYFGAHTFRRLDRDGVFHHIWPEA</sequence>
<comment type="subunit">
    <text evidence="4 12">Homodimer.</text>
</comment>
<dbReference type="Gene3D" id="1.20.5.320">
    <property type="entry name" value="6-Phosphogluconate Dehydrogenase, domain 3"/>
    <property type="match status" value="1"/>
</dbReference>